<comment type="caution">
    <text evidence="1">The sequence shown here is derived from an EMBL/GenBank/DDBJ whole genome shotgun (WGS) entry which is preliminary data.</text>
</comment>
<dbReference type="AlphaFoldDB" id="A0AAE0EP48"/>
<evidence type="ECO:0000313" key="1">
    <source>
        <dbReference type="EMBL" id="KAK3235119.1"/>
    </source>
</evidence>
<evidence type="ECO:0000313" key="2">
    <source>
        <dbReference type="Proteomes" id="UP001190700"/>
    </source>
</evidence>
<name>A0AAE0EP48_9CHLO</name>
<dbReference type="Proteomes" id="UP001190700">
    <property type="component" value="Unassembled WGS sequence"/>
</dbReference>
<sequence>MEMRFVDVCGTVVADVTGESVEQDELERYLDASPSVDPIDGVVAQVYQAQNVAHNSAVLEAHPATTGGVERIVNGCGVLHGDLRKAMAEGTLASTL</sequence>
<gene>
    <name evidence="1" type="ORF">CYMTET_54663</name>
</gene>
<dbReference type="EMBL" id="LGRX02035364">
    <property type="protein sequence ID" value="KAK3235119.1"/>
    <property type="molecule type" value="Genomic_DNA"/>
</dbReference>
<proteinExistence type="predicted"/>
<keyword evidence="2" id="KW-1185">Reference proteome</keyword>
<accession>A0AAE0EP48</accession>
<protein>
    <submittedName>
        <fullName evidence="1">Uncharacterized protein</fullName>
    </submittedName>
</protein>
<organism evidence="1 2">
    <name type="scientific">Cymbomonas tetramitiformis</name>
    <dbReference type="NCBI Taxonomy" id="36881"/>
    <lineage>
        <taxon>Eukaryota</taxon>
        <taxon>Viridiplantae</taxon>
        <taxon>Chlorophyta</taxon>
        <taxon>Pyramimonadophyceae</taxon>
        <taxon>Pyramimonadales</taxon>
        <taxon>Pyramimonadaceae</taxon>
        <taxon>Cymbomonas</taxon>
    </lineage>
</organism>
<reference evidence="1 2" key="1">
    <citation type="journal article" date="2015" name="Genome Biol. Evol.">
        <title>Comparative Genomics of a Bacterivorous Green Alga Reveals Evolutionary Causalities and Consequences of Phago-Mixotrophic Mode of Nutrition.</title>
        <authorList>
            <person name="Burns J.A."/>
            <person name="Paasch A."/>
            <person name="Narechania A."/>
            <person name="Kim E."/>
        </authorList>
    </citation>
    <scope>NUCLEOTIDE SEQUENCE [LARGE SCALE GENOMIC DNA]</scope>
    <source>
        <strain evidence="1 2">PLY_AMNH</strain>
    </source>
</reference>